<protein>
    <submittedName>
        <fullName evidence="1">Uncharacterized protein</fullName>
    </submittedName>
</protein>
<feature type="non-terminal residue" evidence="1">
    <location>
        <position position="1"/>
    </location>
</feature>
<dbReference type="Proteomes" id="UP000248333">
    <property type="component" value="Unassembled WGS sequence"/>
</dbReference>
<dbReference type="EMBL" id="PYBV01000132">
    <property type="protein sequence ID" value="PYC61758.1"/>
    <property type="molecule type" value="Genomic_DNA"/>
</dbReference>
<comment type="caution">
    <text evidence="1">The sequence shown here is derived from an EMBL/GenBank/DDBJ whole genome shotgun (WGS) entry which is preliminary data.</text>
</comment>
<reference evidence="1 2" key="1">
    <citation type="submission" date="2018-03" db="EMBL/GenBank/DDBJ databases">
        <title>Bioinformatic expansion and discovery of thiopeptide antibiotics.</title>
        <authorList>
            <person name="Schwalen C.J."/>
            <person name="Hudson G.A."/>
            <person name="Mitchell D.A."/>
        </authorList>
    </citation>
    <scope>NUCLEOTIDE SEQUENCE [LARGE SCALE GENOMIC DNA]</scope>
    <source>
        <strain evidence="1 2">NRRL 8041</strain>
    </source>
</reference>
<evidence type="ECO:0000313" key="2">
    <source>
        <dbReference type="Proteomes" id="UP000248333"/>
    </source>
</evidence>
<proteinExistence type="predicted"/>
<organism evidence="1 2">
    <name type="scientific">Micromonospora arborensis</name>
    <dbReference type="NCBI Taxonomy" id="2116518"/>
    <lineage>
        <taxon>Bacteria</taxon>
        <taxon>Bacillati</taxon>
        <taxon>Actinomycetota</taxon>
        <taxon>Actinomycetes</taxon>
        <taxon>Micromonosporales</taxon>
        <taxon>Micromonosporaceae</taxon>
        <taxon>Micromonospora</taxon>
    </lineage>
</organism>
<evidence type="ECO:0000313" key="1">
    <source>
        <dbReference type="EMBL" id="PYC61758.1"/>
    </source>
</evidence>
<keyword evidence="2" id="KW-1185">Reference proteome</keyword>
<name>A0A318NDN5_9ACTN</name>
<sequence length="83" mass="8514">RRIESRAPTGLALQLPQPEHVCDPVQRLLEAAAQRGPCALLALAGVEGMDAGSVLRVAAVAEEGGPHLAAEDLRAAAGQLLQA</sequence>
<accession>A0A318NDN5</accession>
<feature type="non-terminal residue" evidence="1">
    <location>
        <position position="83"/>
    </location>
</feature>
<dbReference type="AlphaFoldDB" id="A0A318NDN5"/>
<gene>
    <name evidence="1" type="ORF">C7C45_33130</name>
</gene>